<reference evidence="2" key="2">
    <citation type="submission" date="2018-10" db="UniProtKB">
        <authorList>
            <consortium name="EnsemblPlants"/>
        </authorList>
    </citation>
    <scope>IDENTIFICATION</scope>
</reference>
<dbReference type="Gramene" id="TraesSTA4A03G02048400.1">
    <property type="protein sequence ID" value="TraesSTA4A03G02048400.1.CDS1"/>
    <property type="gene ID" value="TraesSTA4A03G02048400"/>
</dbReference>
<dbReference type="Gramene" id="TraesARI4A03G02088240.1">
    <property type="protein sequence ID" value="TraesARI4A03G02088240.1.CDS1"/>
    <property type="gene ID" value="TraesARI4A03G02088240"/>
</dbReference>
<feature type="domain" description="RNase H type-1" evidence="1">
    <location>
        <begin position="5"/>
        <end position="69"/>
    </location>
</feature>
<dbReference type="EnsemblPlants" id="TraesCS4A02G132100.1">
    <property type="protein sequence ID" value="TraesCS4A02G132100.1.cds1"/>
    <property type="gene ID" value="TraesCS4A02G132100"/>
</dbReference>
<dbReference type="Gramene" id="TraesCAD_scaffold_026534_01G000100.1">
    <property type="protein sequence ID" value="TraesCAD_scaffold_026534_01G000100.1"/>
    <property type="gene ID" value="TraesCAD_scaffold_026534_01G000100"/>
</dbReference>
<dbReference type="Gramene" id="TraesCS4A03G0282800.1">
    <property type="protein sequence ID" value="TraesCS4A03G0282800.1.CDS1"/>
    <property type="gene ID" value="TraesCS4A03G0282800"/>
</dbReference>
<name>A0A3B6HUV5_WHEAT</name>
<dbReference type="Gramene" id="TraesROB_scaffold_029346_01G000100.1">
    <property type="protein sequence ID" value="TraesROB_scaffold_029346_01G000100.1"/>
    <property type="gene ID" value="TraesROB_scaffold_029346_01G000100"/>
</dbReference>
<dbReference type="GO" id="GO:0004523">
    <property type="term" value="F:RNA-DNA hybrid ribonuclease activity"/>
    <property type="evidence" value="ECO:0007669"/>
    <property type="project" value="InterPro"/>
</dbReference>
<dbReference type="Proteomes" id="UP000019116">
    <property type="component" value="Chromosome 4A"/>
</dbReference>
<accession>A0A3B6HUV5</accession>
<reference evidence="2" key="1">
    <citation type="submission" date="2018-08" db="EMBL/GenBank/DDBJ databases">
        <authorList>
            <person name="Rossello M."/>
        </authorList>
    </citation>
    <scope>NUCLEOTIDE SEQUENCE [LARGE SCALE GENOMIC DNA]</scope>
    <source>
        <strain evidence="2">cv. Chinese Spring</strain>
    </source>
</reference>
<evidence type="ECO:0000313" key="3">
    <source>
        <dbReference type="Proteomes" id="UP000019116"/>
    </source>
</evidence>
<dbReference type="Gramene" id="TraesLAC4A03G02006150.1">
    <property type="protein sequence ID" value="TraesLAC4A03G02006150.1.CDS1"/>
    <property type="gene ID" value="TraesLAC4A03G02006150"/>
</dbReference>
<dbReference type="Gramene" id="TraesCS4A02G132100.1">
    <property type="protein sequence ID" value="TraesCS4A02G132100.1.cds1"/>
    <property type="gene ID" value="TraesCS4A02G132100"/>
</dbReference>
<dbReference type="Gramene" id="TraesCLE_scaffold_005575_01G000200.1">
    <property type="protein sequence ID" value="TraesCLE_scaffold_005575_01G000200.1"/>
    <property type="gene ID" value="TraesCLE_scaffold_005575_01G000200"/>
</dbReference>
<protein>
    <recommendedName>
        <fullName evidence="1">RNase H type-1 domain-containing protein</fullName>
    </recommendedName>
</protein>
<dbReference type="AlphaFoldDB" id="A0A3B6HUV5"/>
<dbReference type="Gramene" id="TraesSYM4A03G02078340.1">
    <property type="protein sequence ID" value="TraesSYM4A03G02078340.1.CDS1"/>
    <property type="gene ID" value="TraesSYM4A03G02078340"/>
</dbReference>
<evidence type="ECO:0000259" key="1">
    <source>
        <dbReference type="Pfam" id="PF13456"/>
    </source>
</evidence>
<dbReference type="InterPro" id="IPR002156">
    <property type="entry name" value="RNaseH_domain"/>
</dbReference>
<dbReference type="Gramene" id="TraesRN4A0100287100.1">
    <property type="protein sequence ID" value="TraesRN4A0100287100.1"/>
    <property type="gene ID" value="TraesRN4A0100287100"/>
</dbReference>
<dbReference type="Gramene" id="TraesLDM4A03G02051180.1">
    <property type="protein sequence ID" value="TraesLDM4A03G02051180.1.CDS1"/>
    <property type="gene ID" value="TraesLDM4A03G02051180"/>
</dbReference>
<sequence length="101" mass="11454">MRPEKAGCNRLAVNSDNMKVIEIIKNGGHSVKAAMAGFDDCYFIACDFPLVRFEHCTREANKMSHEIARLVKFSVTADWFEEPVRDIVHLLIDDVTIISNK</sequence>
<dbReference type="GO" id="GO:0003676">
    <property type="term" value="F:nucleic acid binding"/>
    <property type="evidence" value="ECO:0007669"/>
    <property type="project" value="InterPro"/>
</dbReference>
<proteinExistence type="predicted"/>
<keyword evidence="3" id="KW-1185">Reference proteome</keyword>
<organism evidence="2">
    <name type="scientific">Triticum aestivum</name>
    <name type="common">Wheat</name>
    <dbReference type="NCBI Taxonomy" id="4565"/>
    <lineage>
        <taxon>Eukaryota</taxon>
        <taxon>Viridiplantae</taxon>
        <taxon>Streptophyta</taxon>
        <taxon>Embryophyta</taxon>
        <taxon>Tracheophyta</taxon>
        <taxon>Spermatophyta</taxon>
        <taxon>Magnoliopsida</taxon>
        <taxon>Liliopsida</taxon>
        <taxon>Poales</taxon>
        <taxon>Poaceae</taxon>
        <taxon>BOP clade</taxon>
        <taxon>Pooideae</taxon>
        <taxon>Triticodae</taxon>
        <taxon>Triticeae</taxon>
        <taxon>Triticinae</taxon>
        <taxon>Triticum</taxon>
    </lineage>
</organism>
<dbReference type="Gramene" id="TraesMAC4A03G02052170.1">
    <property type="protein sequence ID" value="TraesMAC4A03G02052170.1.CDS1"/>
    <property type="gene ID" value="TraesMAC4A03G02052170"/>
</dbReference>
<evidence type="ECO:0000313" key="2">
    <source>
        <dbReference type="EnsemblPlants" id="TraesCS4A02G132100.1.cds1"/>
    </source>
</evidence>
<dbReference type="Gramene" id="TraesJUL4A03G02071290.1">
    <property type="protein sequence ID" value="TraesJUL4A03G02071290.1.CDS1"/>
    <property type="gene ID" value="TraesJUL4A03G02071290"/>
</dbReference>
<dbReference type="OrthoDB" id="694800at2759"/>
<dbReference type="STRING" id="4565.A0A3B6HUV5"/>
<dbReference type="Pfam" id="PF13456">
    <property type="entry name" value="RVT_3"/>
    <property type="match status" value="1"/>
</dbReference>
<dbReference type="Gramene" id="TraesWEE_scaffold_019708_01G000100.1">
    <property type="protein sequence ID" value="TraesWEE_scaffold_019708_01G000100.1"/>
    <property type="gene ID" value="TraesWEE_scaffold_019708_01G000100"/>
</dbReference>